<feature type="region of interest" description="Disordered" evidence="1">
    <location>
        <begin position="671"/>
        <end position="809"/>
    </location>
</feature>
<feature type="compositionally biased region" description="Polar residues" evidence="1">
    <location>
        <begin position="1704"/>
        <end position="1719"/>
    </location>
</feature>
<feature type="compositionally biased region" description="Basic and acidic residues" evidence="1">
    <location>
        <begin position="1659"/>
        <end position="1673"/>
    </location>
</feature>
<reference evidence="4" key="1">
    <citation type="submission" date="2025-08" db="UniProtKB">
        <authorList>
            <consortium name="RefSeq"/>
        </authorList>
    </citation>
    <scope>IDENTIFICATION</scope>
</reference>
<gene>
    <name evidence="4" type="primary">LOC103508518</name>
</gene>
<evidence type="ECO:0000313" key="4">
    <source>
        <dbReference type="RefSeq" id="XP_026678906.1"/>
    </source>
</evidence>
<feature type="compositionally biased region" description="Low complexity" evidence="1">
    <location>
        <begin position="920"/>
        <end position="936"/>
    </location>
</feature>
<feature type="compositionally biased region" description="Polar residues" evidence="1">
    <location>
        <begin position="743"/>
        <end position="754"/>
    </location>
</feature>
<keyword evidence="3" id="KW-1185">Reference proteome</keyword>
<dbReference type="PANTHER" id="PTHR22427:SF7">
    <property type="entry name" value="GH15728P"/>
    <property type="match status" value="1"/>
</dbReference>
<feature type="compositionally biased region" description="Basic and acidic residues" evidence="1">
    <location>
        <begin position="1570"/>
        <end position="1584"/>
    </location>
</feature>
<dbReference type="Proteomes" id="UP000079169">
    <property type="component" value="Unplaced"/>
</dbReference>
<organism evidence="3 4">
    <name type="scientific">Diaphorina citri</name>
    <name type="common">Asian citrus psyllid</name>
    <dbReference type="NCBI Taxonomy" id="121845"/>
    <lineage>
        <taxon>Eukaryota</taxon>
        <taxon>Metazoa</taxon>
        <taxon>Ecdysozoa</taxon>
        <taxon>Arthropoda</taxon>
        <taxon>Hexapoda</taxon>
        <taxon>Insecta</taxon>
        <taxon>Pterygota</taxon>
        <taxon>Neoptera</taxon>
        <taxon>Paraneoptera</taxon>
        <taxon>Hemiptera</taxon>
        <taxon>Sternorrhyncha</taxon>
        <taxon>Psylloidea</taxon>
        <taxon>Psyllidae</taxon>
        <taxon>Diaphorininae</taxon>
        <taxon>Diaphorina</taxon>
    </lineage>
</organism>
<dbReference type="InterPro" id="IPR043225">
    <property type="entry name" value="BACK_BTBD8"/>
</dbReference>
<dbReference type="RefSeq" id="XP_026678906.1">
    <property type="nucleotide sequence ID" value="XM_026823105.1"/>
</dbReference>
<feature type="compositionally biased region" description="Low complexity" evidence="1">
    <location>
        <begin position="793"/>
        <end position="802"/>
    </location>
</feature>
<dbReference type="CDD" id="cd18286">
    <property type="entry name" value="BTB2_POZ_BTBD8"/>
    <property type="match status" value="1"/>
</dbReference>
<feature type="compositionally biased region" description="Low complexity" evidence="1">
    <location>
        <begin position="1550"/>
        <end position="1559"/>
    </location>
</feature>
<dbReference type="SMART" id="SM00225">
    <property type="entry name" value="BTB"/>
    <property type="match status" value="1"/>
</dbReference>
<feature type="compositionally biased region" description="Polar residues" evidence="1">
    <location>
        <begin position="1463"/>
        <end position="1485"/>
    </location>
</feature>
<accession>A0A3Q0IRJ9</accession>
<dbReference type="InterPro" id="IPR011333">
    <property type="entry name" value="SKP1/BTB/POZ_sf"/>
</dbReference>
<dbReference type="PROSITE" id="PS50097">
    <property type="entry name" value="BTB"/>
    <property type="match status" value="1"/>
</dbReference>
<evidence type="ECO:0000313" key="3">
    <source>
        <dbReference type="Proteomes" id="UP000079169"/>
    </source>
</evidence>
<dbReference type="PaxDb" id="121845-A0A3Q0IRJ9"/>
<dbReference type="KEGG" id="dci:103508518"/>
<feature type="compositionally biased region" description="Polar residues" evidence="1">
    <location>
        <begin position="846"/>
        <end position="856"/>
    </location>
</feature>
<feature type="region of interest" description="Disordered" evidence="1">
    <location>
        <begin position="830"/>
        <end position="960"/>
    </location>
</feature>
<proteinExistence type="predicted"/>
<evidence type="ECO:0000256" key="1">
    <source>
        <dbReference type="SAM" id="MobiDB-lite"/>
    </source>
</evidence>
<feature type="compositionally biased region" description="Basic residues" evidence="1">
    <location>
        <begin position="682"/>
        <end position="691"/>
    </location>
</feature>
<evidence type="ECO:0000259" key="2">
    <source>
        <dbReference type="PROSITE" id="PS50097"/>
    </source>
</evidence>
<dbReference type="PANTHER" id="PTHR22427">
    <property type="entry name" value="GH15728P"/>
    <property type="match status" value="1"/>
</dbReference>
<dbReference type="Pfam" id="PF00651">
    <property type="entry name" value="BTB"/>
    <property type="match status" value="1"/>
</dbReference>
<dbReference type="SUPFAM" id="SSF54695">
    <property type="entry name" value="POZ domain"/>
    <property type="match status" value="1"/>
</dbReference>
<feature type="region of interest" description="Disordered" evidence="1">
    <location>
        <begin position="1447"/>
        <end position="1591"/>
    </location>
</feature>
<dbReference type="Gene3D" id="3.30.710.10">
    <property type="entry name" value="Potassium Channel Kv1.1, Chain A"/>
    <property type="match status" value="1"/>
</dbReference>
<dbReference type="STRING" id="121845.A0A3Q0IRJ9"/>
<sequence>MSKSLESLKSIDPVNVEMQDSECVALLSNGKNLEFQTFVMSNDNHEPSPPNNGEQTENNVFSNITDVKVSNVYDEKPSPMTPVLHTTRHFNINSNSVDISRDNCNEEFQTFIINEPQNMNESQQESKTFVIKSDSNTRFDLCMKNQNETLDLNNKTAALPSYEDQFQTHYIVSSYETPEPITNQTFDLINKKYLEKRKCRDLTALQKKLSLQLEKDIQKLQTQNDFYDLLLHWDQENIQIKVNQCILKSRTPVLLNELLHLSSQPDDLCIDLSNYNSDKIKNLIKLQTQNDFYDLLLHWDQENIQIKVNQCILKSRTPVLLNELLHLSSQPDDLCIDLSNYNSDKIKNLIKNFIKIGRTNPSIPVNTTNPSIPVNTTNPSIPVNTTNPFLNLNPFIDYSEENSMMSADSMEAQHVRLHFYTRVNTAESNTVVNNMSFSSTNPFLNDIEKDAQSSDSTFVISTTQTNLQRASEVVYSTPLSASVDNLFEMNCTPIKSEETNTFDLNATQIKRLSCKLNDENLSKANEQLNLLLSDSPPTQNESTLCPNVILSQRSTGDSFHSPDSLNADDEIKMHHNNIDEDNRSKNSSDIDCIPIVSGGTRQSTSWTLAFNEQTSKSSSSLIKHADSFSHNSKSCGFYIDLNEPAPRDDVKPKPSGDAEKKIFNMFIDISNSDSSDKEKKSPRPLLRKKMKPTSMTERFLQRQYSGEDHMKSNASAEDSDGEHPEVMKGKTLFRNIMTPPPSTQVSQYHTQRQYSGEDHMKSNASAEDSDGEHPEVMKGKTLFRNIMTPPPSTQTSTTDQSTCDLTESTNRKQGASGFFMFIGNDSTPVVKRRLSSGSGCHGNAPARTNPNRHSWNSDSAPPPPSSNQKKHRRAASVSCRLSDLETSPSAPVPGDTKLTSSWHAASHKKLMDSSGDSSVLADTKSDTTSSLKSDATYNIEDNTTGSQFKAIPEDSSEPNDTYVVESKQKSNRTLVLDTQTPTLQDEEPDVKRAPAKMTEVFVKLSDMDCPRSKSPHSPLPPPSRLSRSTQDSKLVQSSKSLSRLFPHLVGGTGASLSSSQEDGHTTISTVSSLQSSNNRSTLDVSTDGGEGLNVKASCTLGADLLRMFLEEISADVTVEVAGRRIKAHKCVLSSRCQYFAAVLSGGWVESAGNVISLQGYSYSTVHFALCHIYSGVGEMPDNINIVELVTLADMLCLEGLKEVISGVLKHKYCHYFHKPCSTCLVGVIEVLPLAVAYGLDDIYRKSLRWIAKYFIQVWPTKPFASMPKELIDKCVKQILVHMTSENVLDSLMSCEKVIALLPPGVKWTEPITHALGKLQDACAKYIGQHLSCVLTSGTLLHLTQDELWDIGSVESILLGAGSKLSPDEACRVYVQLDVMLHHTPQPTWHQSFGACLVQLESIVKSCLVRQATKSCRSPAWQMMPLNLRLHIQETAGLILVPGDEKRRARMMRKTGGSEVGTHGSKTSRTLDLQQVRQSISAQQTRKAPVPDLIPRAKAKPKFSEVKSRYLDSSRSRPSRHSDPAPPLTASTSSSSSVTHPTRPRAAPVISSSESSRQSSPALTKRIITQVKDKSTSRLSLDSKLKSNSPQDMKLVRDRLTLNIRKSHETDLKVKKIPTVAMTTRLPLRSNENKTTLTRSARLSLDNNNSKSLRSSPLDNRTKETLRASTDRLSLDTLSSRNKRRTGSSSSTTSCSSTKASLSTVTTPNMNKKPVNTNLSPIKMNKTALLRSSRNNNSSPARGTKPGETKKLGGVGTRSGTFCMDESASILKNINSALS</sequence>
<dbReference type="Pfam" id="PF26017">
    <property type="entry name" value="BACK_BTBD8"/>
    <property type="match status" value="1"/>
</dbReference>
<feature type="compositionally biased region" description="Polar residues" evidence="1">
    <location>
        <begin position="1054"/>
        <end position="1084"/>
    </location>
</feature>
<feature type="compositionally biased region" description="Low complexity" evidence="1">
    <location>
        <begin position="1527"/>
        <end position="1540"/>
    </location>
</feature>
<dbReference type="InterPro" id="IPR000210">
    <property type="entry name" value="BTB/POZ_dom"/>
</dbReference>
<feature type="compositionally biased region" description="Basic and acidic residues" evidence="1">
    <location>
        <begin position="1501"/>
        <end position="1522"/>
    </location>
</feature>
<feature type="region of interest" description="Disordered" evidence="1">
    <location>
        <begin position="1052"/>
        <end position="1086"/>
    </location>
</feature>
<feature type="region of interest" description="Disordered" evidence="1">
    <location>
        <begin position="1624"/>
        <end position="1755"/>
    </location>
</feature>
<feature type="region of interest" description="Disordered" evidence="1">
    <location>
        <begin position="1006"/>
        <end position="1033"/>
    </location>
</feature>
<feature type="compositionally biased region" description="Polar residues" evidence="1">
    <location>
        <begin position="1632"/>
        <end position="1658"/>
    </location>
</feature>
<protein>
    <submittedName>
        <fullName evidence="4">Uncharacterized protein LOC103508518</fullName>
    </submittedName>
</protein>
<name>A0A3Q0IRJ9_DIACI</name>
<dbReference type="GeneID" id="103508518"/>
<feature type="domain" description="BTB" evidence="2">
    <location>
        <begin position="1114"/>
        <end position="1181"/>
    </location>
</feature>
<feature type="compositionally biased region" description="Low complexity" evidence="1">
    <location>
        <begin position="1686"/>
        <end position="1703"/>
    </location>
</feature>
<dbReference type="CDD" id="cd18490">
    <property type="entry name" value="BACK_BTBD8"/>
    <property type="match status" value="1"/>
</dbReference>